<gene>
    <name evidence="1" type="ORF">EJ02DRAFT_455157</name>
</gene>
<sequence>MWAYPTQHQPGTLVQLQTEIPAIVSYVFGPTWHTELEHSPRGRLLVPQKNRTNANESELALRMLRGGGAIMDVSHAHGLWWLYGNGFGNWNSAE</sequence>
<evidence type="ECO:0000313" key="2">
    <source>
        <dbReference type="Proteomes" id="UP000800038"/>
    </source>
</evidence>
<dbReference type="Proteomes" id="UP000800038">
    <property type="component" value="Unassembled WGS sequence"/>
</dbReference>
<dbReference type="EMBL" id="ML976047">
    <property type="protein sequence ID" value="KAF1941495.1"/>
    <property type="molecule type" value="Genomic_DNA"/>
</dbReference>
<organism evidence="1 2">
    <name type="scientific">Clathrospora elynae</name>
    <dbReference type="NCBI Taxonomy" id="706981"/>
    <lineage>
        <taxon>Eukaryota</taxon>
        <taxon>Fungi</taxon>
        <taxon>Dikarya</taxon>
        <taxon>Ascomycota</taxon>
        <taxon>Pezizomycotina</taxon>
        <taxon>Dothideomycetes</taxon>
        <taxon>Pleosporomycetidae</taxon>
        <taxon>Pleosporales</taxon>
        <taxon>Diademaceae</taxon>
        <taxon>Clathrospora</taxon>
    </lineage>
</organism>
<evidence type="ECO:0000313" key="1">
    <source>
        <dbReference type="EMBL" id="KAF1941495.1"/>
    </source>
</evidence>
<accession>A0A6A5SLG8</accession>
<keyword evidence="2" id="KW-1185">Reference proteome</keyword>
<protein>
    <submittedName>
        <fullName evidence="1">Uncharacterized protein</fullName>
    </submittedName>
</protein>
<reference evidence="1" key="1">
    <citation type="journal article" date="2020" name="Stud. Mycol.">
        <title>101 Dothideomycetes genomes: a test case for predicting lifestyles and emergence of pathogens.</title>
        <authorList>
            <person name="Haridas S."/>
            <person name="Albert R."/>
            <person name="Binder M."/>
            <person name="Bloem J."/>
            <person name="Labutti K."/>
            <person name="Salamov A."/>
            <person name="Andreopoulos B."/>
            <person name="Baker S."/>
            <person name="Barry K."/>
            <person name="Bills G."/>
            <person name="Bluhm B."/>
            <person name="Cannon C."/>
            <person name="Castanera R."/>
            <person name="Culley D."/>
            <person name="Daum C."/>
            <person name="Ezra D."/>
            <person name="Gonzalez J."/>
            <person name="Henrissat B."/>
            <person name="Kuo A."/>
            <person name="Liang C."/>
            <person name="Lipzen A."/>
            <person name="Lutzoni F."/>
            <person name="Magnuson J."/>
            <person name="Mondo S."/>
            <person name="Nolan M."/>
            <person name="Ohm R."/>
            <person name="Pangilinan J."/>
            <person name="Park H.-J."/>
            <person name="Ramirez L."/>
            <person name="Alfaro M."/>
            <person name="Sun H."/>
            <person name="Tritt A."/>
            <person name="Yoshinaga Y."/>
            <person name="Zwiers L.-H."/>
            <person name="Turgeon B."/>
            <person name="Goodwin S."/>
            <person name="Spatafora J."/>
            <person name="Crous P."/>
            <person name="Grigoriev I."/>
        </authorList>
    </citation>
    <scope>NUCLEOTIDE SEQUENCE</scope>
    <source>
        <strain evidence="1">CBS 161.51</strain>
    </source>
</reference>
<name>A0A6A5SLG8_9PLEO</name>
<dbReference type="OrthoDB" id="3794999at2759"/>
<dbReference type="AlphaFoldDB" id="A0A6A5SLG8"/>
<proteinExistence type="predicted"/>